<evidence type="ECO:0000313" key="13">
    <source>
        <dbReference type="Proteomes" id="UP000178776"/>
    </source>
</evidence>
<evidence type="ECO:0000259" key="10">
    <source>
        <dbReference type="Pfam" id="PF02875"/>
    </source>
</evidence>
<dbReference type="NCBIfam" id="TIGR01085">
    <property type="entry name" value="murE"/>
    <property type="match status" value="1"/>
</dbReference>
<dbReference type="EC" id="6.3.2.13" evidence="7"/>
<dbReference type="STRING" id="1108595.BKX93_15620"/>
<evidence type="ECO:0000256" key="7">
    <source>
        <dbReference type="HAMAP-Rule" id="MF_00208"/>
    </source>
</evidence>
<comment type="catalytic activity">
    <reaction evidence="7">
        <text>UDP-N-acetyl-alpha-D-muramoyl-L-alanyl-D-glutamate + meso-2,6-diaminopimelate + ATP = UDP-N-acetyl-alpha-D-muramoyl-L-alanyl-gamma-D-glutamyl-meso-2,6-diaminopimelate + ADP + phosphate + H(+)</text>
        <dbReference type="Rhea" id="RHEA:23676"/>
        <dbReference type="ChEBI" id="CHEBI:15378"/>
        <dbReference type="ChEBI" id="CHEBI:30616"/>
        <dbReference type="ChEBI" id="CHEBI:43474"/>
        <dbReference type="ChEBI" id="CHEBI:57791"/>
        <dbReference type="ChEBI" id="CHEBI:83900"/>
        <dbReference type="ChEBI" id="CHEBI:83905"/>
        <dbReference type="ChEBI" id="CHEBI:456216"/>
        <dbReference type="EC" id="6.3.2.13"/>
    </reaction>
</comment>
<comment type="function">
    <text evidence="7">Catalyzes the addition of meso-diaminopimelic acid to the nucleotide precursor UDP-N-acetylmuramoyl-L-alanyl-D-glutamate (UMAG) in the biosynthesis of bacterial cell-wall peptidoglycan.</text>
</comment>
<comment type="subcellular location">
    <subcellularLocation>
        <location evidence="7 8">Cytoplasm</location>
    </subcellularLocation>
</comment>
<feature type="binding site" evidence="7">
    <location>
        <position position="464"/>
    </location>
    <ligand>
        <name>meso-2,6-diaminopimelate</name>
        <dbReference type="ChEBI" id="CHEBI:57791"/>
    </ligand>
</feature>
<keyword evidence="7" id="KW-0547">Nucleotide-binding</keyword>
<feature type="binding site" evidence="7">
    <location>
        <begin position="156"/>
        <end position="157"/>
    </location>
    <ligand>
        <name>UDP-N-acetyl-alpha-D-muramoyl-L-alanyl-D-glutamate</name>
        <dbReference type="ChEBI" id="CHEBI:83900"/>
    </ligand>
</feature>
<feature type="binding site" evidence="7">
    <location>
        <position position="386"/>
    </location>
    <ligand>
        <name>meso-2,6-diaminopimelate</name>
        <dbReference type="ChEBI" id="CHEBI:57791"/>
    </ligand>
</feature>
<feature type="binding site" evidence="7">
    <location>
        <position position="460"/>
    </location>
    <ligand>
        <name>meso-2,6-diaminopimelate</name>
        <dbReference type="ChEBI" id="CHEBI:57791"/>
    </ligand>
</feature>
<reference evidence="12 13" key="1">
    <citation type="submission" date="2016-10" db="EMBL/GenBank/DDBJ databases">
        <title>Chromobacterium muskegensis sp. nov., an insecticidal bacterium isolated from Sphagnum bogs.</title>
        <authorList>
            <person name="Sparks M.E."/>
            <person name="Blackburn M.B."/>
            <person name="Gundersen-Rindal D.E."/>
            <person name="Mitchell A."/>
            <person name="Farrar R."/>
            <person name="Kuhar D."/>
        </authorList>
    </citation>
    <scope>NUCLEOTIDE SEQUENCE [LARGE SCALE GENOMIC DNA]</scope>
    <source>
        <strain evidence="12 13">21-1</strain>
    </source>
</reference>
<feature type="domain" description="Mur ligase central" evidence="11">
    <location>
        <begin position="112"/>
        <end position="312"/>
    </location>
</feature>
<evidence type="ECO:0000256" key="8">
    <source>
        <dbReference type="RuleBase" id="RU004135"/>
    </source>
</evidence>
<dbReference type="NCBIfam" id="NF001126">
    <property type="entry name" value="PRK00139.1-4"/>
    <property type="match status" value="1"/>
</dbReference>
<feature type="binding site" evidence="7">
    <location>
        <begin position="410"/>
        <end position="413"/>
    </location>
    <ligand>
        <name>meso-2,6-diaminopimelate</name>
        <dbReference type="ChEBI" id="CHEBI:57791"/>
    </ligand>
</feature>
<dbReference type="Pfam" id="PF02875">
    <property type="entry name" value="Mur_ligase_C"/>
    <property type="match status" value="1"/>
</dbReference>
<feature type="binding site" evidence="7">
    <location>
        <position position="183"/>
    </location>
    <ligand>
        <name>UDP-N-acetyl-alpha-D-muramoyl-L-alanyl-D-glutamate</name>
        <dbReference type="ChEBI" id="CHEBI:83900"/>
    </ligand>
</feature>
<accession>A0A1D9LJ23</accession>
<gene>
    <name evidence="7" type="primary">murE</name>
    <name evidence="12" type="ORF">BKX93_15620</name>
</gene>
<dbReference type="PANTHER" id="PTHR23135:SF4">
    <property type="entry name" value="UDP-N-ACETYLMURAMOYL-L-ALANYL-D-GLUTAMATE--2,6-DIAMINOPIMELATE LIGASE MURE HOMOLOG, CHLOROPLASTIC"/>
    <property type="match status" value="1"/>
</dbReference>
<dbReference type="GO" id="GO:0071555">
    <property type="term" value="P:cell wall organization"/>
    <property type="evidence" value="ECO:0007669"/>
    <property type="project" value="UniProtKB-KW"/>
</dbReference>
<organism evidence="12 13">
    <name type="scientific">Chromobacterium vaccinii</name>
    <dbReference type="NCBI Taxonomy" id="1108595"/>
    <lineage>
        <taxon>Bacteria</taxon>
        <taxon>Pseudomonadati</taxon>
        <taxon>Pseudomonadota</taxon>
        <taxon>Betaproteobacteria</taxon>
        <taxon>Neisseriales</taxon>
        <taxon>Chromobacteriaceae</taxon>
        <taxon>Chromobacterium</taxon>
    </lineage>
</organism>
<dbReference type="RefSeq" id="WP_070980535.1">
    <property type="nucleotide sequence ID" value="NZ_CP017707.1"/>
</dbReference>
<dbReference type="GO" id="GO:0005524">
    <property type="term" value="F:ATP binding"/>
    <property type="evidence" value="ECO:0007669"/>
    <property type="project" value="UniProtKB-UniRule"/>
</dbReference>
<dbReference type="HAMAP" id="MF_00208">
    <property type="entry name" value="MurE"/>
    <property type="match status" value="1"/>
</dbReference>
<dbReference type="GeneID" id="68842637"/>
<comment type="PTM">
    <text evidence="7">Carboxylation is probably crucial for Mg(2+) binding and, consequently, for the gamma-phosphate positioning of ATP.</text>
</comment>
<feature type="domain" description="Mur ligase N-terminal catalytic" evidence="9">
    <location>
        <begin position="23"/>
        <end position="98"/>
    </location>
</feature>
<evidence type="ECO:0000259" key="9">
    <source>
        <dbReference type="Pfam" id="PF01225"/>
    </source>
</evidence>
<dbReference type="UniPathway" id="UPA00219"/>
<dbReference type="GO" id="GO:0009252">
    <property type="term" value="P:peptidoglycan biosynthetic process"/>
    <property type="evidence" value="ECO:0007669"/>
    <property type="project" value="UniProtKB-UniRule"/>
</dbReference>
<dbReference type="InterPro" id="IPR036565">
    <property type="entry name" value="Mur-like_cat_sf"/>
</dbReference>
<dbReference type="InterPro" id="IPR004101">
    <property type="entry name" value="Mur_ligase_C"/>
</dbReference>
<evidence type="ECO:0000313" key="12">
    <source>
        <dbReference type="EMBL" id="AOZ51288.1"/>
    </source>
</evidence>
<dbReference type="SUPFAM" id="SSF53623">
    <property type="entry name" value="MurD-like peptide ligases, catalytic domain"/>
    <property type="match status" value="1"/>
</dbReference>
<dbReference type="KEGG" id="cvc:BKX93_15620"/>
<dbReference type="Gene3D" id="3.40.1390.10">
    <property type="entry name" value="MurE/MurF, N-terminal domain"/>
    <property type="match status" value="1"/>
</dbReference>
<dbReference type="GO" id="GO:0051301">
    <property type="term" value="P:cell division"/>
    <property type="evidence" value="ECO:0007669"/>
    <property type="project" value="UniProtKB-KW"/>
</dbReference>
<keyword evidence="7 12" id="KW-0436">Ligase</keyword>
<keyword evidence="6 7" id="KW-0961">Cell wall biogenesis/degradation</keyword>
<dbReference type="GO" id="GO:0005737">
    <property type="term" value="C:cytoplasm"/>
    <property type="evidence" value="ECO:0007669"/>
    <property type="project" value="UniProtKB-SubCell"/>
</dbReference>
<evidence type="ECO:0000256" key="4">
    <source>
        <dbReference type="ARBA" id="ARBA00022984"/>
    </source>
</evidence>
<dbReference type="GO" id="GO:0008360">
    <property type="term" value="P:regulation of cell shape"/>
    <property type="evidence" value="ECO:0007669"/>
    <property type="project" value="UniProtKB-KW"/>
</dbReference>
<feature type="domain" description="Mur ligase C-terminal" evidence="10">
    <location>
        <begin position="335"/>
        <end position="462"/>
    </location>
</feature>
<name>A0A1D9LJ23_9NEIS</name>
<dbReference type="InterPro" id="IPR013221">
    <property type="entry name" value="Mur_ligase_cen"/>
</dbReference>
<keyword evidence="5 7" id="KW-0131">Cell cycle</keyword>
<dbReference type="GO" id="GO:0008765">
    <property type="term" value="F:UDP-N-acetylmuramoylalanyl-D-glutamate-2,6-diaminopimelate ligase activity"/>
    <property type="evidence" value="ECO:0007669"/>
    <property type="project" value="UniProtKB-UniRule"/>
</dbReference>
<feature type="modified residue" description="N6-carboxylysine" evidence="7">
    <location>
        <position position="223"/>
    </location>
</feature>
<feature type="short sequence motif" description="Meso-diaminopimelate recognition motif" evidence="7">
    <location>
        <begin position="410"/>
        <end position="413"/>
    </location>
</feature>
<feature type="binding site" evidence="7">
    <location>
        <position position="191"/>
    </location>
    <ligand>
        <name>UDP-N-acetyl-alpha-D-muramoyl-L-alanyl-D-glutamate</name>
        <dbReference type="ChEBI" id="CHEBI:83900"/>
    </ligand>
</feature>
<keyword evidence="7" id="KW-0963">Cytoplasm</keyword>
<evidence type="ECO:0000256" key="2">
    <source>
        <dbReference type="ARBA" id="ARBA00022618"/>
    </source>
</evidence>
<sequence length="493" mass="53023">MKSRLTALPDWDPALLQQLGLPIKRVEADSRRVLPGDVFLACRGEYVDGRDFIPAALEKGAAAVLWDDADGFVWNAEWQVPNLAVPNLRERAGIVAAHVLGQPSRDLTVVGITGTNGKTSISHWLAQAFSLLGQKAALIGTVGNGFYGQLTETTHTTPDPVTVQQKLAEYRRQGAHVVTMEVSSHGLDQFRVNGVEFATAVFTNLTRDHLDYHGSMEAYGDSKKKLFFWEGLKHAVINADDAFGRQLAAEIDPKQTRVVTYGLEQGDVRPMALAATLEGLQLTVATPWGAVDVRTGLVGRFNAANLLACLATLCVNGVSLQDAAAVMARIQPARGRMQSVGGAHEPLVVIDYAHTPDALEKALATLSEIRPAGGRLFCVFGCGGDRDPGKRPMMGAIAEKHADVAVLTSDNPRSEDPQAIIRDVLAGMDAARAHVEADREAAIHWAVGQAKVGDVVLVAGKGHEEYQDIAGVKRPFSDFRVAEEALTAWGKPR</sequence>
<evidence type="ECO:0000259" key="11">
    <source>
        <dbReference type="Pfam" id="PF08245"/>
    </source>
</evidence>
<dbReference type="GO" id="GO:0000287">
    <property type="term" value="F:magnesium ion binding"/>
    <property type="evidence" value="ECO:0007669"/>
    <property type="project" value="UniProtKB-UniRule"/>
</dbReference>
<keyword evidence="4 7" id="KW-0573">Peptidoglycan synthesis</keyword>
<dbReference type="Pfam" id="PF08245">
    <property type="entry name" value="Mur_ligase_M"/>
    <property type="match status" value="1"/>
</dbReference>
<dbReference type="InterPro" id="IPR036615">
    <property type="entry name" value="Mur_ligase_C_dom_sf"/>
</dbReference>
<dbReference type="InterPro" id="IPR005761">
    <property type="entry name" value="UDP-N-AcMur-Glu-dNH2Pim_ligase"/>
</dbReference>
<proteinExistence type="inferred from homology"/>
<feature type="binding site" evidence="7">
    <location>
        <begin position="114"/>
        <end position="120"/>
    </location>
    <ligand>
        <name>ATP</name>
        <dbReference type="ChEBI" id="CHEBI:30616"/>
    </ligand>
</feature>
<dbReference type="PANTHER" id="PTHR23135">
    <property type="entry name" value="MUR LIGASE FAMILY MEMBER"/>
    <property type="match status" value="1"/>
</dbReference>
<dbReference type="Proteomes" id="UP000178776">
    <property type="component" value="Chromosome"/>
</dbReference>
<evidence type="ECO:0000256" key="1">
    <source>
        <dbReference type="ARBA" id="ARBA00005898"/>
    </source>
</evidence>
<dbReference type="AlphaFoldDB" id="A0A1D9LJ23"/>
<keyword evidence="7" id="KW-0067">ATP-binding</keyword>
<comment type="caution">
    <text evidence="7">Lacks conserved residue(s) required for the propagation of feature annotation.</text>
</comment>
<dbReference type="EMBL" id="CP017707">
    <property type="protein sequence ID" value="AOZ51288.1"/>
    <property type="molecule type" value="Genomic_DNA"/>
</dbReference>
<comment type="similarity">
    <text evidence="1 7">Belongs to the MurCDEF family. MurE subfamily.</text>
</comment>
<dbReference type="InterPro" id="IPR000713">
    <property type="entry name" value="Mur_ligase_N"/>
</dbReference>
<dbReference type="NCBIfam" id="NF001124">
    <property type="entry name" value="PRK00139.1-2"/>
    <property type="match status" value="1"/>
</dbReference>
<protein>
    <recommendedName>
        <fullName evidence="7">UDP-N-acetylmuramoyl-L-alanyl-D-glutamate--2,6-diaminopimelate ligase</fullName>
        <ecNumber evidence="7">6.3.2.13</ecNumber>
    </recommendedName>
    <alternativeName>
        <fullName evidence="7">Meso-A2pm-adding enzyme</fullName>
    </alternativeName>
    <alternativeName>
        <fullName evidence="7">Meso-diaminopimelate-adding enzyme</fullName>
    </alternativeName>
    <alternativeName>
        <fullName evidence="7">UDP-MurNAc-L-Ala-D-Glu:meso-diaminopimelate ligase</fullName>
    </alternativeName>
    <alternativeName>
        <fullName evidence="7">UDP-MurNAc-tripeptide synthetase</fullName>
    </alternativeName>
    <alternativeName>
        <fullName evidence="7">UDP-N-acetylmuramyl-tripeptide synthetase</fullName>
    </alternativeName>
</protein>
<comment type="cofactor">
    <cofactor evidence="7">
        <name>Mg(2+)</name>
        <dbReference type="ChEBI" id="CHEBI:18420"/>
    </cofactor>
</comment>
<dbReference type="SUPFAM" id="SSF63418">
    <property type="entry name" value="MurE/MurF N-terminal domain"/>
    <property type="match status" value="1"/>
</dbReference>
<feature type="binding site" evidence="7">
    <location>
        <position position="30"/>
    </location>
    <ligand>
        <name>UDP-N-acetyl-alpha-D-muramoyl-L-alanyl-D-glutamate</name>
        <dbReference type="ChEBI" id="CHEBI:83900"/>
    </ligand>
</feature>
<dbReference type="InterPro" id="IPR035911">
    <property type="entry name" value="MurE/MurF_N"/>
</dbReference>
<dbReference type="Pfam" id="PF01225">
    <property type="entry name" value="Mur_ligase"/>
    <property type="match status" value="1"/>
</dbReference>
<dbReference type="SUPFAM" id="SSF53244">
    <property type="entry name" value="MurD-like peptide ligases, peptide-binding domain"/>
    <property type="match status" value="1"/>
</dbReference>
<comment type="pathway">
    <text evidence="7 8">Cell wall biogenesis; peptidoglycan biosynthesis.</text>
</comment>
<feature type="binding site" evidence="7">
    <location>
        <position position="189"/>
    </location>
    <ligand>
        <name>UDP-N-acetyl-alpha-D-muramoyl-L-alanyl-D-glutamate</name>
        <dbReference type="ChEBI" id="CHEBI:83900"/>
    </ligand>
</feature>
<keyword evidence="7" id="KW-0460">Magnesium</keyword>
<evidence type="ECO:0000256" key="6">
    <source>
        <dbReference type="ARBA" id="ARBA00023316"/>
    </source>
</evidence>
<keyword evidence="3 7" id="KW-0133">Cell shape</keyword>
<evidence type="ECO:0000256" key="5">
    <source>
        <dbReference type="ARBA" id="ARBA00023306"/>
    </source>
</evidence>
<dbReference type="Gene3D" id="3.90.190.20">
    <property type="entry name" value="Mur ligase, C-terminal domain"/>
    <property type="match status" value="1"/>
</dbReference>
<keyword evidence="2 7" id="KW-0132">Cell division</keyword>
<evidence type="ECO:0000256" key="3">
    <source>
        <dbReference type="ARBA" id="ARBA00022960"/>
    </source>
</evidence>
<dbReference type="Gene3D" id="3.40.1190.10">
    <property type="entry name" value="Mur-like, catalytic domain"/>
    <property type="match status" value="1"/>
</dbReference>